<protein>
    <recommendedName>
        <fullName evidence="8">ATP-dependent Clp protease proteolytic subunit</fullName>
        <ecNumber evidence="7">3.4.21.92</ecNumber>
    </recommendedName>
</protein>
<feature type="active site" evidence="5">
    <location>
        <position position="137"/>
    </location>
</feature>
<dbReference type="GO" id="GO:0004176">
    <property type="term" value="F:ATP-dependent peptidase activity"/>
    <property type="evidence" value="ECO:0007669"/>
    <property type="project" value="InterPro"/>
</dbReference>
<dbReference type="GO" id="GO:0006515">
    <property type="term" value="P:protein quality control for misfolded or incompletely synthesized proteins"/>
    <property type="evidence" value="ECO:0007669"/>
    <property type="project" value="TreeGrafter"/>
</dbReference>
<dbReference type="Pfam" id="PF00574">
    <property type="entry name" value="CLP_protease"/>
    <property type="match status" value="1"/>
</dbReference>
<proteinExistence type="inferred from homology"/>
<evidence type="ECO:0000313" key="10">
    <source>
        <dbReference type="Proteomes" id="UP000243425"/>
    </source>
</evidence>
<comment type="similarity">
    <text evidence="1 8">Belongs to the peptidase S14 family.</text>
</comment>
<dbReference type="CDD" id="cd07017">
    <property type="entry name" value="S14_ClpP_2"/>
    <property type="match status" value="1"/>
</dbReference>
<gene>
    <name evidence="9" type="primary">clpP-2</name>
</gene>
<dbReference type="AlphaFoldDB" id="Q3LWG6"/>
<dbReference type="RefSeq" id="XP_001712811.1">
    <property type="nucleotide sequence ID" value="XM_001712759.1"/>
</dbReference>
<evidence type="ECO:0000256" key="2">
    <source>
        <dbReference type="ARBA" id="ARBA00022670"/>
    </source>
</evidence>
<geneLocation type="nucleomorph" evidence="9"/>
<dbReference type="PRINTS" id="PR00127">
    <property type="entry name" value="CLPPROTEASEP"/>
</dbReference>
<dbReference type="GO" id="GO:0004252">
    <property type="term" value="F:serine-type endopeptidase activity"/>
    <property type="evidence" value="ECO:0007669"/>
    <property type="project" value="UniProtKB-EC"/>
</dbReference>
<sequence length="264" mass="29964">MPTPRIKSQNSYINNSSRAIGSLWSRRLTKNHFVNLDFNNKYRKNIKHFASTYDDLLDISDFFENNNFLFCTGEINDQLVNSLINSILFLSYKDNNSSIKLCINSPGGSIMAGLALYDAIVWTNKSTNTISLGLAASMGAFLLASGTNGLRFSTPNTRIMIHQPIGGIQGNAVDIEIQVKELLYHRNNINYLLSKFTDQSLSMIESDTDRDKYMTPLEAKEYGIIDRVLNCRDSFKPSIKNCKKVRSVKKSNINWASFYYSFNK</sequence>
<dbReference type="InterPro" id="IPR033135">
    <property type="entry name" value="ClpP_His_AS"/>
</dbReference>
<evidence type="ECO:0000256" key="3">
    <source>
        <dbReference type="ARBA" id="ARBA00022801"/>
    </source>
</evidence>
<evidence type="ECO:0000313" key="9">
    <source>
        <dbReference type="EMBL" id="ABA27199.1"/>
    </source>
</evidence>
<keyword evidence="3 7" id="KW-0378">Hydrolase</keyword>
<dbReference type="InterPro" id="IPR018215">
    <property type="entry name" value="ClpP_Ser_AS"/>
</dbReference>
<evidence type="ECO:0000256" key="1">
    <source>
        <dbReference type="ARBA" id="ARBA00007039"/>
    </source>
</evidence>
<dbReference type="PROSITE" id="PS00381">
    <property type="entry name" value="CLP_PROTEASE_SER"/>
    <property type="match status" value="1"/>
</dbReference>
<accession>Q3LWG6</accession>
<reference evidence="9 10" key="1">
    <citation type="journal article" date="2006" name="Proc. Natl. Acad. Sci. U.S.A.">
        <title>Complete nucleotide sequence of the chlorarachniophyte nucleomorph: nature's smallest nucleus.</title>
        <authorList>
            <person name="Gilson P.R."/>
            <person name="Su V."/>
            <person name="Slamovits C.H."/>
            <person name="Reith M.E."/>
            <person name="Keeling P.J."/>
            <person name="McFadden G.I."/>
        </authorList>
    </citation>
    <scope>NUCLEOTIDE SEQUENCE [LARGE SCALE GENOMIC DNA]</scope>
    <source>
        <strain evidence="10">CCMP621</strain>
    </source>
</reference>
<name>Q3LWG6_BIGNA</name>
<organism evidence="9 10">
    <name type="scientific">Bigelowiella natans</name>
    <name type="common">Pedinomonas minutissima</name>
    <name type="synonym">Chlorarachnion sp. (strain CCMP621)</name>
    <dbReference type="NCBI Taxonomy" id="227086"/>
    <lineage>
        <taxon>Eukaryota</taxon>
        <taxon>Sar</taxon>
        <taxon>Rhizaria</taxon>
        <taxon>Cercozoa</taxon>
        <taxon>Chlorarachniophyceae</taxon>
        <taxon>Bigelowiella</taxon>
    </lineage>
</organism>
<keyword evidence="4 7" id="KW-0720">Serine protease</keyword>
<dbReference type="EMBL" id="DQ158856">
    <property type="protein sequence ID" value="ABA27199.1"/>
    <property type="molecule type" value="Genomic_DNA"/>
</dbReference>
<dbReference type="EC" id="3.4.21.92" evidence="7"/>
<evidence type="ECO:0000256" key="5">
    <source>
        <dbReference type="PROSITE-ProRule" id="PRU10085"/>
    </source>
</evidence>
<keyword evidence="2 7" id="KW-0645">Protease</keyword>
<dbReference type="GO" id="GO:0009368">
    <property type="term" value="C:endopeptidase Clp complex"/>
    <property type="evidence" value="ECO:0007669"/>
    <property type="project" value="TreeGrafter"/>
</dbReference>
<dbReference type="GeneID" id="5788477"/>
<dbReference type="InterPro" id="IPR023562">
    <property type="entry name" value="ClpP/TepA"/>
</dbReference>
<dbReference type="PANTHER" id="PTHR10381:SF11">
    <property type="entry name" value="ATP-DEPENDENT CLP PROTEASE PROTEOLYTIC SUBUNIT, MITOCHONDRIAL"/>
    <property type="match status" value="1"/>
</dbReference>
<keyword evidence="9" id="KW-0542">Nucleomorph</keyword>
<evidence type="ECO:0000256" key="6">
    <source>
        <dbReference type="PROSITE-ProRule" id="PRU10086"/>
    </source>
</evidence>
<dbReference type="GO" id="GO:0051117">
    <property type="term" value="F:ATPase binding"/>
    <property type="evidence" value="ECO:0007669"/>
    <property type="project" value="TreeGrafter"/>
</dbReference>
<dbReference type="HAMAP" id="MF_00444">
    <property type="entry name" value="ClpP"/>
    <property type="match status" value="1"/>
</dbReference>
<dbReference type="Gene3D" id="3.90.226.10">
    <property type="entry name" value="2-enoyl-CoA Hydratase, Chain A, domain 1"/>
    <property type="match status" value="1"/>
</dbReference>
<dbReference type="Proteomes" id="UP000243425">
    <property type="component" value="Nucleomorph 1"/>
</dbReference>
<dbReference type="PROSITE" id="PS00382">
    <property type="entry name" value="CLP_PROTEASE_HIS"/>
    <property type="match status" value="1"/>
</dbReference>
<evidence type="ECO:0000256" key="4">
    <source>
        <dbReference type="ARBA" id="ARBA00022825"/>
    </source>
</evidence>
<dbReference type="PANTHER" id="PTHR10381">
    <property type="entry name" value="ATP-DEPENDENT CLP PROTEASE PROTEOLYTIC SUBUNIT"/>
    <property type="match status" value="1"/>
</dbReference>
<evidence type="ECO:0000256" key="8">
    <source>
        <dbReference type="RuleBase" id="RU003567"/>
    </source>
</evidence>
<dbReference type="SUPFAM" id="SSF52096">
    <property type="entry name" value="ClpP/crotonase"/>
    <property type="match status" value="1"/>
</dbReference>
<evidence type="ECO:0000256" key="7">
    <source>
        <dbReference type="RuleBase" id="RU000549"/>
    </source>
</evidence>
<dbReference type="InterPro" id="IPR001907">
    <property type="entry name" value="ClpP"/>
</dbReference>
<dbReference type="InterPro" id="IPR029045">
    <property type="entry name" value="ClpP/crotonase-like_dom_sf"/>
</dbReference>
<feature type="active site" evidence="6">
    <location>
        <position position="162"/>
    </location>
</feature>